<dbReference type="eggNOG" id="COG0621">
    <property type="taxonomic scope" value="Bacteria"/>
</dbReference>
<evidence type="ECO:0000256" key="13">
    <source>
        <dbReference type="ARBA" id="ARBA00081141"/>
    </source>
</evidence>
<evidence type="ECO:0000256" key="6">
    <source>
        <dbReference type="ARBA" id="ARBA00022691"/>
    </source>
</evidence>
<dbReference type="PATRIC" id="fig|1125725.3.peg.1407"/>
<dbReference type="FunFam" id="3.80.30.20:FF:000001">
    <property type="entry name" value="tRNA-2-methylthio-N(6)-dimethylallyladenosine synthase 2"/>
    <property type="match status" value="1"/>
</dbReference>
<dbReference type="Pfam" id="PF01938">
    <property type="entry name" value="TRAM"/>
    <property type="match status" value="1"/>
</dbReference>
<keyword evidence="9" id="KW-0411">Iron-sulfur</keyword>
<dbReference type="PANTHER" id="PTHR43020">
    <property type="entry name" value="CDK5 REGULATORY SUBUNIT-ASSOCIATED PROTEIN 1"/>
    <property type="match status" value="1"/>
</dbReference>
<dbReference type="Gene3D" id="3.80.30.20">
    <property type="entry name" value="tm_1862 like domain"/>
    <property type="match status" value="1"/>
</dbReference>
<feature type="domain" description="MTTase N-terminal" evidence="15">
    <location>
        <begin position="60"/>
        <end position="198"/>
    </location>
</feature>
<accession>U1FMH8</accession>
<dbReference type="PROSITE" id="PS51449">
    <property type="entry name" value="MTTASE_N"/>
    <property type="match status" value="1"/>
</dbReference>
<dbReference type="InterPro" id="IPR038135">
    <property type="entry name" value="Methylthiotransferase_N_sf"/>
</dbReference>
<dbReference type="InterPro" id="IPR020612">
    <property type="entry name" value="Methylthiotransferase_CS"/>
</dbReference>
<comment type="caution">
    <text evidence="17">The sequence shown here is derived from an EMBL/GenBank/DDBJ whole genome shotgun (WGS) entry which is preliminary data.</text>
</comment>
<gene>
    <name evidence="17" type="primary">miaB</name>
    <name evidence="17" type="ORF">HMPREF1325_0302</name>
</gene>
<dbReference type="InterPro" id="IPR013848">
    <property type="entry name" value="Methylthiotransferase_N"/>
</dbReference>
<dbReference type="PROSITE" id="PS01278">
    <property type="entry name" value="MTTASE_RADICAL"/>
    <property type="match status" value="1"/>
</dbReference>
<evidence type="ECO:0000313" key="17">
    <source>
        <dbReference type="EMBL" id="ERF60626.1"/>
    </source>
</evidence>
<dbReference type="Gene3D" id="3.40.50.12160">
    <property type="entry name" value="Methylthiotransferase, N-terminal domain"/>
    <property type="match status" value="1"/>
</dbReference>
<dbReference type="EMBL" id="AUZJ01000037">
    <property type="protein sequence ID" value="ERF60626.1"/>
    <property type="molecule type" value="Genomic_DNA"/>
</dbReference>
<dbReference type="InterPro" id="IPR006638">
    <property type="entry name" value="Elp3/MiaA/NifB-like_rSAM"/>
</dbReference>
<evidence type="ECO:0000256" key="2">
    <source>
        <dbReference type="ARBA" id="ARBA00003234"/>
    </source>
</evidence>
<evidence type="ECO:0000259" key="15">
    <source>
        <dbReference type="PROSITE" id="PS51449"/>
    </source>
</evidence>
<dbReference type="SFLD" id="SFLDG01082">
    <property type="entry name" value="B12-binding_domain_containing"/>
    <property type="match status" value="1"/>
</dbReference>
<dbReference type="Pfam" id="PF04055">
    <property type="entry name" value="Radical_SAM"/>
    <property type="match status" value="1"/>
</dbReference>
<keyword evidence="8" id="KW-0408">Iron</keyword>
<feature type="domain" description="Radical SAM core" evidence="16">
    <location>
        <begin position="219"/>
        <end position="451"/>
    </location>
</feature>
<proteinExistence type="predicted"/>
<dbReference type="PANTHER" id="PTHR43020:SF2">
    <property type="entry name" value="MITOCHONDRIAL TRNA METHYLTHIOTRANSFERASE CDK5RAP1"/>
    <property type="match status" value="1"/>
</dbReference>
<evidence type="ECO:0000256" key="8">
    <source>
        <dbReference type="ARBA" id="ARBA00023004"/>
    </source>
</evidence>
<comment type="cofactor">
    <cofactor evidence="1">
        <name>[4Fe-4S] cluster</name>
        <dbReference type="ChEBI" id="CHEBI:49883"/>
    </cofactor>
</comment>
<evidence type="ECO:0000256" key="10">
    <source>
        <dbReference type="ARBA" id="ARBA00033765"/>
    </source>
</evidence>
<dbReference type="CDD" id="cd01335">
    <property type="entry name" value="Radical_SAM"/>
    <property type="match status" value="1"/>
</dbReference>
<evidence type="ECO:0000256" key="11">
    <source>
        <dbReference type="ARBA" id="ARBA00068570"/>
    </source>
</evidence>
<keyword evidence="4" id="KW-0963">Cytoplasm</keyword>
<evidence type="ECO:0000313" key="18">
    <source>
        <dbReference type="Proteomes" id="UP000016412"/>
    </source>
</evidence>
<feature type="domain" description="TRAM" evidence="14">
    <location>
        <begin position="454"/>
        <end position="515"/>
    </location>
</feature>
<evidence type="ECO:0000256" key="9">
    <source>
        <dbReference type="ARBA" id="ARBA00023014"/>
    </source>
</evidence>
<dbReference type="GO" id="GO:0005829">
    <property type="term" value="C:cytosol"/>
    <property type="evidence" value="ECO:0007669"/>
    <property type="project" value="TreeGrafter"/>
</dbReference>
<dbReference type="InterPro" id="IPR002792">
    <property type="entry name" value="TRAM_dom"/>
</dbReference>
<organism evidence="17 18">
    <name type="scientific">Treponema socranskii subsp. socranskii VPI DR56BR1116 = ATCC 35536</name>
    <dbReference type="NCBI Taxonomy" id="1125725"/>
    <lineage>
        <taxon>Bacteria</taxon>
        <taxon>Pseudomonadati</taxon>
        <taxon>Spirochaetota</taxon>
        <taxon>Spirochaetia</taxon>
        <taxon>Spirochaetales</taxon>
        <taxon>Treponemataceae</taxon>
        <taxon>Treponema</taxon>
    </lineage>
</organism>
<dbReference type="AlphaFoldDB" id="U1FMH8"/>
<evidence type="ECO:0000256" key="5">
    <source>
        <dbReference type="ARBA" id="ARBA00022679"/>
    </source>
</evidence>
<evidence type="ECO:0000256" key="3">
    <source>
        <dbReference type="ARBA" id="ARBA00022485"/>
    </source>
</evidence>
<dbReference type="SFLD" id="SFLDF00273">
    <property type="entry name" value="(dimethylallyl)adenosine_tRNA"/>
    <property type="match status" value="1"/>
</dbReference>
<dbReference type="PROSITE" id="PS50926">
    <property type="entry name" value="TRAM"/>
    <property type="match status" value="1"/>
</dbReference>
<dbReference type="SFLD" id="SFLDS00029">
    <property type="entry name" value="Radical_SAM"/>
    <property type="match status" value="1"/>
</dbReference>
<dbReference type="STRING" id="1125725.HMPREF1325_0302"/>
<dbReference type="NCBIfam" id="TIGR00089">
    <property type="entry name" value="MiaB/RimO family radical SAM methylthiotransferase"/>
    <property type="match status" value="1"/>
</dbReference>
<keyword evidence="3" id="KW-0004">4Fe-4S</keyword>
<dbReference type="InterPro" id="IPR058240">
    <property type="entry name" value="rSAM_sf"/>
</dbReference>
<dbReference type="SMART" id="SM00729">
    <property type="entry name" value="Elp3"/>
    <property type="match status" value="1"/>
</dbReference>
<dbReference type="EC" id="2.8.4.3" evidence="10"/>
<dbReference type="SUPFAM" id="SSF102114">
    <property type="entry name" value="Radical SAM enzymes"/>
    <property type="match status" value="1"/>
</dbReference>
<comment type="function">
    <text evidence="2">Catalyzes the methylthiolation of N6-(dimethylallyl)adenosine (i(6)A), leading to the formation of 2-methylthio-N6-(dimethylallyl)adenosine (ms(2)i(6)A) at position 37 in tRNAs that read codons beginning with uridine.</text>
</comment>
<dbReference type="SFLD" id="SFLDG01061">
    <property type="entry name" value="methylthiotransferase"/>
    <property type="match status" value="1"/>
</dbReference>
<dbReference type="GO" id="GO:0051539">
    <property type="term" value="F:4 iron, 4 sulfur cluster binding"/>
    <property type="evidence" value="ECO:0007669"/>
    <property type="project" value="UniProtKB-KW"/>
</dbReference>
<evidence type="ECO:0000256" key="4">
    <source>
        <dbReference type="ARBA" id="ARBA00022490"/>
    </source>
</evidence>
<keyword evidence="5 17" id="KW-0808">Transferase</keyword>
<dbReference type="PROSITE" id="PS51918">
    <property type="entry name" value="RADICAL_SAM"/>
    <property type="match status" value="1"/>
</dbReference>
<dbReference type="FunFam" id="3.40.50.12160:FF:000003">
    <property type="entry name" value="CDK5 regulatory subunit-associated protein 1"/>
    <property type="match status" value="1"/>
</dbReference>
<dbReference type="InterPro" id="IPR023404">
    <property type="entry name" value="rSAM_horseshoe"/>
</dbReference>
<dbReference type="InterPro" id="IPR006463">
    <property type="entry name" value="MiaB_methiolase"/>
</dbReference>
<reference evidence="17 18" key="1">
    <citation type="submission" date="2013-08" db="EMBL/GenBank/DDBJ databases">
        <authorList>
            <person name="Durkin A.S."/>
            <person name="Haft D.R."/>
            <person name="McCorrison J."/>
            <person name="Torralba M."/>
            <person name="Gillis M."/>
            <person name="Haft D.H."/>
            <person name="Methe B."/>
            <person name="Sutton G."/>
            <person name="Nelson K.E."/>
        </authorList>
    </citation>
    <scope>NUCLEOTIDE SEQUENCE [LARGE SCALE GENOMIC DNA]</scope>
    <source>
        <strain evidence="17 18">VPI DR56BR1116</strain>
    </source>
</reference>
<keyword evidence="7" id="KW-0479">Metal-binding</keyword>
<evidence type="ECO:0000256" key="1">
    <source>
        <dbReference type="ARBA" id="ARBA00001966"/>
    </source>
</evidence>
<sequence>MRTPIPASAAAGKIVVKKRRVFSQHENSLRSEREGANSRSAKSAHPCAVLFLKNASGMQMTYFFETYGCQMNLAESASIERLFIARGWQKAEDAQVADVAVINTCSVRATAENRIFGRLGWYAGLKALRQKMPGAKSKTLEKAEAFVRDGAKPLTLVVTGCMAERLLTSLKEEYPCIDYVVGTFAKKYFGDIIEAAEKGVRAAPLDDSPSYTFAPISAEPGAFSTFVPIMHGCNNFCTYCIVPYVRGREVSRPVEEVLSELDALSSYGVKEVTLLGQNVNSYCDADADFAKLLIIISDHLKKNNSPIEWVRFVSSHPKDLSDALIDAIKHNDVLCRHIHLPVQHGSTKILHAMNRRYTREYYLSLVDRIRAALPDVSLTTDVMLGFPGETDEDFEETLNLMKTVRYENAFMYYYNPREGTPAAKMRDQIPLEVKKARLQKIIDMQLKITAEEMQKRVGSTVKALVESVSRDDEAELLAKTEKDERVAFKAEKSLIGKFVELHLTELSGQTFKGHL</sequence>
<keyword evidence="6" id="KW-0949">S-adenosyl-L-methionine</keyword>
<evidence type="ECO:0000256" key="7">
    <source>
        <dbReference type="ARBA" id="ARBA00022723"/>
    </source>
</evidence>
<protein>
    <recommendedName>
        <fullName evidence="11">tRNA-2-methylthio-N(6)-dimethylallyladenosine synthase</fullName>
        <ecNumber evidence="10">2.8.4.3</ecNumber>
    </recommendedName>
    <alternativeName>
        <fullName evidence="13">(Dimethylallyl)adenosine tRNA methylthiotransferase MiaB</fullName>
    </alternativeName>
    <alternativeName>
        <fullName evidence="12">tRNA-i(6)A37 methylthiotransferase</fullName>
    </alternativeName>
</protein>
<dbReference type="Proteomes" id="UP000016412">
    <property type="component" value="Unassembled WGS sequence"/>
</dbReference>
<dbReference type="NCBIfam" id="TIGR01574">
    <property type="entry name" value="miaB-methiolase"/>
    <property type="match status" value="1"/>
</dbReference>
<dbReference type="GO" id="GO:0035597">
    <property type="term" value="F:tRNA-2-methylthio-N(6)-dimethylallyladenosine(37) synthase activity"/>
    <property type="evidence" value="ECO:0007669"/>
    <property type="project" value="UniProtKB-EC"/>
</dbReference>
<dbReference type="InterPro" id="IPR005839">
    <property type="entry name" value="Methylthiotransferase"/>
</dbReference>
<evidence type="ECO:0000259" key="16">
    <source>
        <dbReference type="PROSITE" id="PS51918"/>
    </source>
</evidence>
<evidence type="ECO:0000259" key="14">
    <source>
        <dbReference type="PROSITE" id="PS50926"/>
    </source>
</evidence>
<dbReference type="InterPro" id="IPR007197">
    <property type="entry name" value="rSAM"/>
</dbReference>
<name>U1FMH8_TRESO</name>
<evidence type="ECO:0000256" key="12">
    <source>
        <dbReference type="ARBA" id="ARBA00080698"/>
    </source>
</evidence>
<dbReference type="GO" id="GO:0046872">
    <property type="term" value="F:metal ion binding"/>
    <property type="evidence" value="ECO:0007669"/>
    <property type="project" value="UniProtKB-KW"/>
</dbReference>
<dbReference type="Pfam" id="PF00919">
    <property type="entry name" value="UPF0004"/>
    <property type="match status" value="1"/>
</dbReference>